<feature type="signal peptide" evidence="1">
    <location>
        <begin position="1"/>
        <end position="16"/>
    </location>
</feature>
<proteinExistence type="predicted"/>
<dbReference type="VEuPathDB" id="TrichDB:TVAGG3_0509100"/>
<keyword evidence="3" id="KW-1185">Reference proteome</keyword>
<reference evidence="2" key="1">
    <citation type="submission" date="2006-10" db="EMBL/GenBank/DDBJ databases">
        <authorList>
            <person name="Amadeo P."/>
            <person name="Zhao Q."/>
            <person name="Wortman J."/>
            <person name="Fraser-Liggett C."/>
            <person name="Carlton J."/>
        </authorList>
    </citation>
    <scope>NUCLEOTIDE SEQUENCE</scope>
    <source>
        <strain evidence="2">G3</strain>
    </source>
</reference>
<protein>
    <recommendedName>
        <fullName evidence="4">DUF4468 domain-containing protein</fullName>
    </recommendedName>
</protein>
<dbReference type="RefSeq" id="XP_001583393.1">
    <property type="nucleotide sequence ID" value="XM_001583343.1"/>
</dbReference>
<evidence type="ECO:0000313" key="3">
    <source>
        <dbReference type="Proteomes" id="UP000001542"/>
    </source>
</evidence>
<keyword evidence="1" id="KW-0732">Signal</keyword>
<evidence type="ECO:0000313" key="2">
    <source>
        <dbReference type="EMBL" id="EAY22407.1"/>
    </source>
</evidence>
<dbReference type="EMBL" id="DS113184">
    <property type="protein sequence ID" value="EAY22407.1"/>
    <property type="molecule type" value="Genomic_DNA"/>
</dbReference>
<dbReference type="KEGG" id="tva:5467962"/>
<gene>
    <name evidence="2" type="ORF">TVAG_378860</name>
</gene>
<feature type="chain" id="PRO_5002643135" description="DUF4468 domain-containing protein" evidence="1">
    <location>
        <begin position="17"/>
        <end position="192"/>
    </location>
</feature>
<evidence type="ECO:0008006" key="4">
    <source>
        <dbReference type="Google" id="ProtNLM"/>
    </source>
</evidence>
<dbReference type="VEuPathDB" id="TrichDB:TVAG_378860"/>
<dbReference type="Proteomes" id="UP000001542">
    <property type="component" value="Unassembled WGS sequence"/>
</dbReference>
<name>A2DB77_TRIV3</name>
<evidence type="ECO:0000256" key="1">
    <source>
        <dbReference type="SAM" id="SignalP"/>
    </source>
</evidence>
<reference evidence="2" key="2">
    <citation type="journal article" date="2007" name="Science">
        <title>Draft genome sequence of the sexually transmitted pathogen Trichomonas vaginalis.</title>
        <authorList>
            <person name="Carlton J.M."/>
            <person name="Hirt R.P."/>
            <person name="Silva J.C."/>
            <person name="Delcher A.L."/>
            <person name="Schatz M."/>
            <person name="Zhao Q."/>
            <person name="Wortman J.R."/>
            <person name="Bidwell S.L."/>
            <person name="Alsmark U.C.M."/>
            <person name="Besteiro S."/>
            <person name="Sicheritz-Ponten T."/>
            <person name="Noel C.J."/>
            <person name="Dacks J.B."/>
            <person name="Foster P.G."/>
            <person name="Simillion C."/>
            <person name="Van de Peer Y."/>
            <person name="Miranda-Saavedra D."/>
            <person name="Barton G.J."/>
            <person name="Westrop G.D."/>
            <person name="Mueller S."/>
            <person name="Dessi D."/>
            <person name="Fiori P.L."/>
            <person name="Ren Q."/>
            <person name="Paulsen I."/>
            <person name="Zhang H."/>
            <person name="Bastida-Corcuera F.D."/>
            <person name="Simoes-Barbosa A."/>
            <person name="Brown M.T."/>
            <person name="Hayes R.D."/>
            <person name="Mukherjee M."/>
            <person name="Okumura C.Y."/>
            <person name="Schneider R."/>
            <person name="Smith A.J."/>
            <person name="Vanacova S."/>
            <person name="Villalvazo M."/>
            <person name="Haas B.J."/>
            <person name="Pertea M."/>
            <person name="Feldblyum T.V."/>
            <person name="Utterback T.R."/>
            <person name="Shu C.L."/>
            <person name="Osoegawa K."/>
            <person name="de Jong P.J."/>
            <person name="Hrdy I."/>
            <person name="Horvathova L."/>
            <person name="Zubacova Z."/>
            <person name="Dolezal P."/>
            <person name="Malik S.B."/>
            <person name="Logsdon J.M. Jr."/>
            <person name="Henze K."/>
            <person name="Gupta A."/>
            <person name="Wang C.C."/>
            <person name="Dunne R.L."/>
            <person name="Upcroft J.A."/>
            <person name="Upcroft P."/>
            <person name="White O."/>
            <person name="Salzberg S.L."/>
            <person name="Tang P."/>
            <person name="Chiu C.-H."/>
            <person name="Lee Y.-S."/>
            <person name="Embley T.M."/>
            <person name="Coombs G.H."/>
            <person name="Mottram J.C."/>
            <person name="Tachezy J."/>
            <person name="Fraser-Liggett C.M."/>
            <person name="Johnson P.J."/>
        </authorList>
    </citation>
    <scope>NUCLEOTIDE SEQUENCE [LARGE SCALE GENOMIC DNA]</scope>
    <source>
        <strain evidence="2">G3</strain>
    </source>
</reference>
<dbReference type="AlphaFoldDB" id="A2DB77"/>
<sequence>MTQISMLLIFLLSTQAYSSDKYLLKSGHDARHDPIANDIQYQFYDLKMQKTERDYSTTDLNSLVDQIANEFNLDRNRVQDYFNRCRWSSLAKQLFNKIDFDQEAVGKRVVCLGGTVIKITKADGVFYVNCRKAYVSSKLIHIAYMAWSNKLGLPLSYFVAEASRPLSASTITEIYNALSLKIEGDLNVYKNI</sequence>
<dbReference type="InParanoid" id="A2DB77"/>
<organism evidence="2 3">
    <name type="scientific">Trichomonas vaginalis (strain ATCC PRA-98 / G3)</name>
    <dbReference type="NCBI Taxonomy" id="412133"/>
    <lineage>
        <taxon>Eukaryota</taxon>
        <taxon>Metamonada</taxon>
        <taxon>Parabasalia</taxon>
        <taxon>Trichomonadida</taxon>
        <taxon>Trichomonadidae</taxon>
        <taxon>Trichomonas</taxon>
    </lineage>
</organism>
<accession>A2DB77</accession>